<comment type="subcellular location">
    <subcellularLocation>
        <location evidence="1">Nucleus</location>
    </subcellularLocation>
</comment>
<name>A0A316W7Q2_9BASI</name>
<evidence type="ECO:0000256" key="3">
    <source>
        <dbReference type="ARBA" id="ARBA00023204"/>
    </source>
</evidence>
<sequence>MESFLMAAPLPLTSASSASALGTMSSAKDMTATDGHDAAMMDAPSATKRKADAGFEHLDAESELHTPPRKGPSAKKAKPTGAHPDGAAHPPQARPGDARVDVFGTNATAGPSKLPAMGTRRGAGNKGKSQQLVTLKGNKLIIKQKTLDAKDQMSTLQGRINLNAYVQSCTGPVEQLPDEHLPVIAKLAQESDKTLVDLVRSIVKIILPSSDDVTSALSGCAKSLPTLTSEAVHKAILSVADRVNYGVESDPLGRDSVPPGMQMWRWEVRDDAMLPSEIREKLLARREERVASIKPDIERIMEAMPEEERLTLLKATRRPLPSKAAQADQSSAAPEPQKEIPIVSSALESSASKTPLLKSGVGRDASTAIEIDEEGDEEQDSGIGSASSNGSPVKKQKTNAGKAAPEQKKVKVLDPEALAKQAEREEKKRERELKRKEMEEKRAAREALLAKKEHMKQKAASFMSGFLARGRSPSPIKHSRQPEIKDQTDYERTFLPCEYKDIAPVNRFHKAASLDLLDNIGTGQPTCGELLAQCVRGSASDSRSSMPVRRRRRGIHPRANVRETFRLVNEAGLVGSASEEDARTSLKRLSNRRNVPIKFLQFESDRRPAWFGTWTRSSNLVGARNPFGQDPVALDYTYDSDAEWEDVGAIEGEEVDNDKEDDAGSGSDGDSEMDDWLVDDLEEEDEPEGEDGHSDIVETDKDGNALSASHKMESALGTPPLSTRPATAINQLQVKKKRVKPIGRRFTSKLVPISMGPHWESTLGESSHDAFKPYQMEFLNGAYPGLNPFTYVQATAEPEQSKVESAAVTASSPSKAVAMQTQASLGVLQRALNSAAVTEPINSSLTPNAFGVLTTPAPAAKVVKSAFPSESIPALLRAVEGRTQTKILLIESLRGEFAGVARNAIEAAVDQYTEREGKKATSKWIVKANFKHLVA</sequence>
<keyword evidence="3" id="KW-0234">DNA repair</keyword>
<evidence type="ECO:0008006" key="10">
    <source>
        <dbReference type="Google" id="ProtNLM"/>
    </source>
</evidence>
<feature type="compositionally biased region" description="Basic and acidic residues" evidence="5">
    <location>
        <begin position="405"/>
        <end position="414"/>
    </location>
</feature>
<evidence type="ECO:0000259" key="7">
    <source>
        <dbReference type="Pfam" id="PF21796"/>
    </source>
</evidence>
<evidence type="ECO:0000256" key="4">
    <source>
        <dbReference type="ARBA" id="ARBA00023242"/>
    </source>
</evidence>
<evidence type="ECO:0000313" key="8">
    <source>
        <dbReference type="EMBL" id="PWN45852.1"/>
    </source>
</evidence>
<dbReference type="PANTHER" id="PTHR15272">
    <property type="entry name" value="CHROMATIN ASSEMBLY FACTOR 1 SUBUNIT A CAF-1 SUBUNIT A"/>
    <property type="match status" value="1"/>
</dbReference>
<feature type="compositionally biased region" description="Basic and acidic residues" evidence="5">
    <location>
        <begin position="421"/>
        <end position="437"/>
    </location>
</feature>
<evidence type="ECO:0000256" key="5">
    <source>
        <dbReference type="SAM" id="MobiDB-lite"/>
    </source>
</evidence>
<dbReference type="EMBL" id="KZ819353">
    <property type="protein sequence ID" value="PWN45852.1"/>
    <property type="molecule type" value="Genomic_DNA"/>
</dbReference>
<dbReference type="GO" id="GO:0033186">
    <property type="term" value="C:CAF-1 complex"/>
    <property type="evidence" value="ECO:0007669"/>
    <property type="project" value="TreeGrafter"/>
</dbReference>
<organism evidence="8 9">
    <name type="scientific">Ceraceosorus guamensis</name>
    <dbReference type="NCBI Taxonomy" id="1522189"/>
    <lineage>
        <taxon>Eukaryota</taxon>
        <taxon>Fungi</taxon>
        <taxon>Dikarya</taxon>
        <taxon>Basidiomycota</taxon>
        <taxon>Ustilaginomycotina</taxon>
        <taxon>Exobasidiomycetes</taxon>
        <taxon>Ceraceosorales</taxon>
        <taxon>Ceraceosoraceae</taxon>
        <taxon>Ceraceosorus</taxon>
    </lineage>
</organism>
<dbReference type="InParanoid" id="A0A316W7Q2"/>
<dbReference type="PANTHER" id="PTHR15272:SF0">
    <property type="entry name" value="CHROMATIN ASSEMBLY FACTOR 1 SUBUNIT A"/>
    <property type="match status" value="1"/>
</dbReference>
<feature type="compositionally biased region" description="Acidic residues" evidence="5">
    <location>
        <begin position="370"/>
        <end position="380"/>
    </location>
</feature>
<proteinExistence type="predicted"/>
<gene>
    <name evidence="8" type="ORF">IE81DRAFT_363687</name>
</gene>
<dbReference type="OrthoDB" id="440676at2759"/>
<feature type="domain" description="Chromatin assembly factor 1 subunit Cac1-like C-terminal" evidence="7">
    <location>
        <begin position="873"/>
        <end position="926"/>
    </location>
</feature>
<feature type="compositionally biased region" description="Low complexity" evidence="5">
    <location>
        <begin position="321"/>
        <end position="335"/>
    </location>
</feature>
<evidence type="ECO:0000256" key="2">
    <source>
        <dbReference type="ARBA" id="ARBA00022763"/>
    </source>
</evidence>
<dbReference type="Proteomes" id="UP000245783">
    <property type="component" value="Unassembled WGS sequence"/>
</dbReference>
<dbReference type="STRING" id="1522189.A0A316W7Q2"/>
<reference evidence="8 9" key="1">
    <citation type="journal article" date="2018" name="Mol. Biol. Evol.">
        <title>Broad Genomic Sampling Reveals a Smut Pathogenic Ancestry of the Fungal Clade Ustilaginomycotina.</title>
        <authorList>
            <person name="Kijpornyongpan T."/>
            <person name="Mondo S.J."/>
            <person name="Barry K."/>
            <person name="Sandor L."/>
            <person name="Lee J."/>
            <person name="Lipzen A."/>
            <person name="Pangilinan J."/>
            <person name="LaButti K."/>
            <person name="Hainaut M."/>
            <person name="Henrissat B."/>
            <person name="Grigoriev I.V."/>
            <person name="Spatafora J.W."/>
            <person name="Aime M.C."/>
        </authorList>
    </citation>
    <scope>NUCLEOTIDE SEQUENCE [LARGE SCALE GENOMIC DNA]</scope>
    <source>
        <strain evidence="8 9">MCA 4658</strain>
    </source>
</reference>
<dbReference type="Pfam" id="PF12253">
    <property type="entry name" value="CAF1A_dimeriz"/>
    <property type="match status" value="1"/>
</dbReference>
<dbReference type="Pfam" id="PF21796">
    <property type="entry name" value="Cac1_C"/>
    <property type="match status" value="1"/>
</dbReference>
<keyword evidence="4" id="KW-0539">Nucleus</keyword>
<dbReference type="GO" id="GO:0006334">
    <property type="term" value="P:nucleosome assembly"/>
    <property type="evidence" value="ECO:0007669"/>
    <property type="project" value="TreeGrafter"/>
</dbReference>
<dbReference type="InterPro" id="IPR048800">
    <property type="entry name" value="Cac1-like_C"/>
</dbReference>
<evidence type="ECO:0000256" key="1">
    <source>
        <dbReference type="ARBA" id="ARBA00004123"/>
    </source>
</evidence>
<accession>A0A316W7Q2</accession>
<dbReference type="GO" id="GO:0006281">
    <property type="term" value="P:DNA repair"/>
    <property type="evidence" value="ECO:0007669"/>
    <property type="project" value="UniProtKB-KW"/>
</dbReference>
<feature type="region of interest" description="Disordered" evidence="5">
    <location>
        <begin position="19"/>
        <end position="129"/>
    </location>
</feature>
<dbReference type="GeneID" id="37038667"/>
<protein>
    <recommendedName>
        <fullName evidence="10">Chromatin assembly factor 1 subunit A</fullName>
    </recommendedName>
</protein>
<feature type="region of interest" description="Disordered" evidence="5">
    <location>
        <begin position="319"/>
        <end position="338"/>
    </location>
</feature>
<dbReference type="RefSeq" id="XP_025373012.1">
    <property type="nucleotide sequence ID" value="XM_025516797.1"/>
</dbReference>
<feature type="domain" description="Chromatin assembly factor 1 subunit A dimerization" evidence="6">
    <location>
        <begin position="598"/>
        <end position="669"/>
    </location>
</feature>
<keyword evidence="2" id="KW-0227">DNA damage</keyword>
<evidence type="ECO:0000259" key="6">
    <source>
        <dbReference type="Pfam" id="PF12253"/>
    </source>
</evidence>
<feature type="region of interest" description="Disordered" evidence="5">
    <location>
        <begin position="650"/>
        <end position="674"/>
    </location>
</feature>
<keyword evidence="9" id="KW-1185">Reference proteome</keyword>
<dbReference type="GO" id="GO:0005634">
    <property type="term" value="C:nucleus"/>
    <property type="evidence" value="ECO:0007669"/>
    <property type="project" value="UniProtKB-SubCell"/>
</dbReference>
<dbReference type="InterPro" id="IPR022043">
    <property type="entry name" value="CAF1A_DD"/>
</dbReference>
<feature type="region of interest" description="Disordered" evidence="5">
    <location>
        <begin position="707"/>
        <end position="726"/>
    </location>
</feature>
<feature type="region of interest" description="Disordered" evidence="5">
    <location>
        <begin position="343"/>
        <end position="437"/>
    </location>
</feature>
<evidence type="ECO:0000313" key="9">
    <source>
        <dbReference type="Proteomes" id="UP000245783"/>
    </source>
</evidence>
<dbReference type="AlphaFoldDB" id="A0A316W7Q2"/>
<feature type="compositionally biased region" description="Basic and acidic residues" evidence="5">
    <location>
        <begin position="49"/>
        <end position="66"/>
    </location>
</feature>